<dbReference type="EMBL" id="CADEAL010001335">
    <property type="protein sequence ID" value="CAB1431410.1"/>
    <property type="molecule type" value="Genomic_DNA"/>
</dbReference>
<keyword evidence="3" id="KW-1185">Reference proteome</keyword>
<organism evidence="2 3">
    <name type="scientific">Pleuronectes platessa</name>
    <name type="common">European plaice</name>
    <dbReference type="NCBI Taxonomy" id="8262"/>
    <lineage>
        <taxon>Eukaryota</taxon>
        <taxon>Metazoa</taxon>
        <taxon>Chordata</taxon>
        <taxon>Craniata</taxon>
        <taxon>Vertebrata</taxon>
        <taxon>Euteleostomi</taxon>
        <taxon>Actinopterygii</taxon>
        <taxon>Neopterygii</taxon>
        <taxon>Teleostei</taxon>
        <taxon>Neoteleostei</taxon>
        <taxon>Acanthomorphata</taxon>
        <taxon>Carangaria</taxon>
        <taxon>Pleuronectiformes</taxon>
        <taxon>Pleuronectoidei</taxon>
        <taxon>Pleuronectidae</taxon>
        <taxon>Pleuronectes</taxon>
    </lineage>
</organism>
<evidence type="ECO:0000256" key="1">
    <source>
        <dbReference type="SAM" id="MobiDB-lite"/>
    </source>
</evidence>
<protein>
    <submittedName>
        <fullName evidence="2">Uncharacterized protein</fullName>
    </submittedName>
</protein>
<gene>
    <name evidence="2" type="ORF">PLEPLA_LOCUS19466</name>
</gene>
<proteinExistence type="predicted"/>
<comment type="caution">
    <text evidence="2">The sequence shown here is derived from an EMBL/GenBank/DDBJ whole genome shotgun (WGS) entry which is preliminary data.</text>
</comment>
<feature type="region of interest" description="Disordered" evidence="1">
    <location>
        <begin position="91"/>
        <end position="115"/>
    </location>
</feature>
<feature type="compositionally biased region" description="Basic and acidic residues" evidence="1">
    <location>
        <begin position="96"/>
        <end position="111"/>
    </location>
</feature>
<name>A0A9N7UIM1_PLEPL</name>
<accession>A0A9N7UIM1</accession>
<sequence length="153" mass="16580">MPRCSVVIVGVYGVSPRLAVSGCAVHFKPVRLIRHFSEEATGHRAFASRFLTVADLRDGLRSWWSDPSQSDQGCLSSSALDSRGALIRPDSQPQEVMEHETAHSTNHKADIRIPTCRSFPPQPAVSFSTSSLSLSLTSSSSSSSSYSSSLFHL</sequence>
<dbReference type="Proteomes" id="UP001153269">
    <property type="component" value="Unassembled WGS sequence"/>
</dbReference>
<dbReference type="AlphaFoldDB" id="A0A9N7UIM1"/>
<reference evidence="2" key="1">
    <citation type="submission" date="2020-03" db="EMBL/GenBank/DDBJ databases">
        <authorList>
            <person name="Weist P."/>
        </authorList>
    </citation>
    <scope>NUCLEOTIDE SEQUENCE</scope>
</reference>
<evidence type="ECO:0000313" key="3">
    <source>
        <dbReference type="Proteomes" id="UP001153269"/>
    </source>
</evidence>
<evidence type="ECO:0000313" key="2">
    <source>
        <dbReference type="EMBL" id="CAB1431410.1"/>
    </source>
</evidence>